<evidence type="ECO:0000256" key="6">
    <source>
        <dbReference type="ARBA" id="ARBA00023163"/>
    </source>
</evidence>
<feature type="region of interest" description="Disordered" evidence="8">
    <location>
        <begin position="1"/>
        <end position="34"/>
    </location>
</feature>
<dbReference type="InterPro" id="IPR046829">
    <property type="entry name" value="Calmod_bind_C"/>
</dbReference>
<dbReference type="GO" id="GO:0080142">
    <property type="term" value="P:regulation of salicylic acid biosynthetic process"/>
    <property type="evidence" value="ECO:0007669"/>
    <property type="project" value="TreeGrafter"/>
</dbReference>
<sequence length="1144" mass="128900">MPQGGEFEGNVNVGSQEGNYSPKDERRKPPQSDLRSVVSEIMKLQSGRCAETAVELLISGYVDKEVESALAEQKHPCNKKWDSGNEIQLSKSRSLQLQFLNKLSPPVLTGKKIEGEEDTSIGVALVDCLTGQVVNTGPEASAKVQIVVLDTDVNGYDGDNWTPEEFKNKIVGEREGQKQLLMGEVYLNLKEGCGFIGNIYFKHTKCWMTKKEFRLGARIVDDFDGIEVREARTEPFIVEDSRGKLYKKHHPPALSDPVWRLEKIAKDGAFHKRLTKDDIITVEDFLRLLNIDLERLKKILGVRMSAKMWDIIVNHARTCILDKRAYLYCPPSSQQKTTVVFNVVGQLIGLLIEQQLISVDKLSDDAHNLVVSAFQHWGQVVPVDDKASLMMGSQQLANALHPSNLTTPESIDSNFDTPDMYGNAQQGTTDIISLGVANTLDDFGLIGVEELDYISHQPFCLQGEIPNSSICGQDSVTQNINYEPENLFWSIGEEGIDDINNRYEQPLSFASQVTSPLICDTDTMIQAFDENELLQLFDNHHSLQCNNTTLQSQSDPHNAVDDIRFARSVAVTKHKTHRRYFSKNNAKRRWRMLFSIMRWFSVRRNVAKKNPFEEINELSIAPSRAINPSIYAIEAVNSSNDHLESQANLHSAVNDILLACSAAVAKNKAQRPYLSKREKARRRWRVLFSLMRWFSVKRNVAGKTRVREIPKNLTASSIMRCSIGGMNSFNDDGFQSTGDMEHTYERAGTFPSYVTKSMTGAFCEDKQTRVLDTYLAVQSQKSDLDPLANVDSPVDYSSSAHSSAVGMSRCKTHRRYLLKRSAAQKRWRMLFTVARWFSVKRNVARKTSIEDIPFKPSTSSQDIMSFISSMGNMNSFNNDGLQSTGDTSKSNHGYEQSMPGNVTNSPICDTECRTQGFCQDEHLQVFNTHCSLRSQNPNLESQGTLHDTVNDILLARSTTAAMNKAQRRYLSKRYEARRRWKILFSVVRWFSVRRNVAKKGHALDVQSPTVAPFPLSVGGDIYVRQHVPPLQPLPPLHHFPPSLPMGGNSIPPPLMNPTYHEMHVVHNSLPNSMPQRHPVFHSLLQGSCGYDIGFRYSQESNSPMCSQAMDKHKDKQTEAKNGLQSEVIPSQIVKQTHARLLHKL</sequence>
<evidence type="ECO:0000313" key="12">
    <source>
        <dbReference type="EMBL" id="THF94556.1"/>
    </source>
</evidence>
<evidence type="ECO:0000256" key="7">
    <source>
        <dbReference type="ARBA" id="ARBA00023242"/>
    </source>
</evidence>
<evidence type="ECO:0000259" key="11">
    <source>
        <dbReference type="Pfam" id="PF20452"/>
    </source>
</evidence>
<feature type="domain" description="Calmodulin binding protein C-terminal" evidence="11">
    <location>
        <begin position="326"/>
        <end position="382"/>
    </location>
</feature>
<feature type="region of interest" description="Disordered" evidence="8">
    <location>
        <begin position="877"/>
        <end position="898"/>
    </location>
</feature>
<keyword evidence="5" id="KW-0010">Activator</keyword>
<gene>
    <name evidence="12" type="ORF">TEA_026450</name>
</gene>
<dbReference type="STRING" id="542762.A0A4V3WIV5"/>
<evidence type="ECO:0008006" key="14">
    <source>
        <dbReference type="Google" id="ProtNLM"/>
    </source>
</evidence>
<keyword evidence="3" id="KW-0805">Transcription regulation</keyword>
<evidence type="ECO:0000256" key="2">
    <source>
        <dbReference type="ARBA" id="ARBA00007214"/>
    </source>
</evidence>
<evidence type="ECO:0000313" key="13">
    <source>
        <dbReference type="Proteomes" id="UP000306102"/>
    </source>
</evidence>
<dbReference type="Pfam" id="PF20451">
    <property type="entry name" value="Calmod_bind_M"/>
    <property type="match status" value="1"/>
</dbReference>
<organism evidence="12 13">
    <name type="scientific">Camellia sinensis var. sinensis</name>
    <name type="common">China tea</name>
    <dbReference type="NCBI Taxonomy" id="542762"/>
    <lineage>
        <taxon>Eukaryota</taxon>
        <taxon>Viridiplantae</taxon>
        <taxon>Streptophyta</taxon>
        <taxon>Embryophyta</taxon>
        <taxon>Tracheophyta</taxon>
        <taxon>Spermatophyta</taxon>
        <taxon>Magnoliopsida</taxon>
        <taxon>eudicotyledons</taxon>
        <taxon>Gunneridae</taxon>
        <taxon>Pentapetalae</taxon>
        <taxon>asterids</taxon>
        <taxon>Ericales</taxon>
        <taxon>Theaceae</taxon>
        <taxon>Camellia</taxon>
    </lineage>
</organism>
<dbReference type="Proteomes" id="UP000306102">
    <property type="component" value="Unassembled WGS sequence"/>
</dbReference>
<feature type="domain" description="Calmodulin binding protein central" evidence="10">
    <location>
        <begin position="254"/>
        <end position="319"/>
    </location>
</feature>
<feature type="domain" description="Calmodulin binding protein-like N-terminal" evidence="9">
    <location>
        <begin position="95"/>
        <end position="240"/>
    </location>
</feature>
<dbReference type="Pfam" id="PF07887">
    <property type="entry name" value="Calmodulin_bind"/>
    <property type="match status" value="1"/>
</dbReference>
<keyword evidence="7" id="KW-0539">Nucleus</keyword>
<dbReference type="InterPro" id="IPR046830">
    <property type="entry name" value="Calmod_bind_M"/>
</dbReference>
<keyword evidence="6" id="KW-0804">Transcription</keyword>
<dbReference type="PANTHER" id="PTHR31713:SF14">
    <property type="entry name" value="CALMODULIN-BINDING PROTEIN 60 A"/>
    <property type="match status" value="1"/>
</dbReference>
<evidence type="ECO:0000259" key="9">
    <source>
        <dbReference type="Pfam" id="PF07887"/>
    </source>
</evidence>
<proteinExistence type="inferred from homology"/>
<comment type="caution">
    <text evidence="12">The sequence shown here is derived from an EMBL/GenBank/DDBJ whole genome shotgun (WGS) entry which is preliminary data.</text>
</comment>
<accession>A0A4V3WIV5</accession>
<dbReference type="PANTHER" id="PTHR31713">
    <property type="entry name" value="OS02G0177800 PROTEIN"/>
    <property type="match status" value="1"/>
</dbReference>
<dbReference type="GO" id="GO:0003700">
    <property type="term" value="F:DNA-binding transcription factor activity"/>
    <property type="evidence" value="ECO:0007669"/>
    <property type="project" value="TreeGrafter"/>
</dbReference>
<protein>
    <recommendedName>
        <fullName evidence="14">Calmodulin-binding domain-containing protein</fullName>
    </recommendedName>
</protein>
<keyword evidence="13" id="KW-1185">Reference proteome</keyword>
<dbReference type="InterPro" id="IPR046831">
    <property type="entry name" value="Calmodulin_bind_N"/>
</dbReference>
<evidence type="ECO:0000259" key="10">
    <source>
        <dbReference type="Pfam" id="PF20451"/>
    </source>
</evidence>
<evidence type="ECO:0000256" key="5">
    <source>
        <dbReference type="ARBA" id="ARBA00023159"/>
    </source>
</evidence>
<dbReference type="GO" id="GO:0005634">
    <property type="term" value="C:nucleus"/>
    <property type="evidence" value="ECO:0007669"/>
    <property type="project" value="UniProtKB-SubCell"/>
</dbReference>
<dbReference type="InterPro" id="IPR012416">
    <property type="entry name" value="CBP60"/>
</dbReference>
<comment type="subcellular location">
    <subcellularLocation>
        <location evidence="1">Nucleus</location>
    </subcellularLocation>
</comment>
<dbReference type="AlphaFoldDB" id="A0A4V3WIV5"/>
<reference evidence="12 13" key="1">
    <citation type="journal article" date="2018" name="Proc. Natl. Acad. Sci. U.S.A.">
        <title>Draft genome sequence of Camellia sinensis var. sinensis provides insights into the evolution of the tea genome and tea quality.</title>
        <authorList>
            <person name="Wei C."/>
            <person name="Yang H."/>
            <person name="Wang S."/>
            <person name="Zhao J."/>
            <person name="Liu C."/>
            <person name="Gao L."/>
            <person name="Xia E."/>
            <person name="Lu Y."/>
            <person name="Tai Y."/>
            <person name="She G."/>
            <person name="Sun J."/>
            <person name="Cao H."/>
            <person name="Tong W."/>
            <person name="Gao Q."/>
            <person name="Li Y."/>
            <person name="Deng W."/>
            <person name="Jiang X."/>
            <person name="Wang W."/>
            <person name="Chen Q."/>
            <person name="Zhang S."/>
            <person name="Li H."/>
            <person name="Wu J."/>
            <person name="Wang P."/>
            <person name="Li P."/>
            <person name="Shi C."/>
            <person name="Zheng F."/>
            <person name="Jian J."/>
            <person name="Huang B."/>
            <person name="Shan D."/>
            <person name="Shi M."/>
            <person name="Fang C."/>
            <person name="Yue Y."/>
            <person name="Li F."/>
            <person name="Li D."/>
            <person name="Wei S."/>
            <person name="Han B."/>
            <person name="Jiang C."/>
            <person name="Yin Y."/>
            <person name="Xia T."/>
            <person name="Zhang Z."/>
            <person name="Bennetzen J.L."/>
            <person name="Zhao S."/>
            <person name="Wan X."/>
        </authorList>
    </citation>
    <scope>NUCLEOTIDE SEQUENCE [LARGE SCALE GENOMIC DNA]</scope>
    <source>
        <strain evidence="13">cv. Shuchazao</strain>
        <tissue evidence="12">Leaf</tissue>
    </source>
</reference>
<evidence type="ECO:0000256" key="4">
    <source>
        <dbReference type="ARBA" id="ARBA00023125"/>
    </source>
</evidence>
<dbReference type="GO" id="GO:0043565">
    <property type="term" value="F:sequence-specific DNA binding"/>
    <property type="evidence" value="ECO:0007669"/>
    <property type="project" value="TreeGrafter"/>
</dbReference>
<keyword evidence="4" id="KW-0238">DNA-binding</keyword>
<evidence type="ECO:0000256" key="1">
    <source>
        <dbReference type="ARBA" id="ARBA00004123"/>
    </source>
</evidence>
<dbReference type="Pfam" id="PF20452">
    <property type="entry name" value="Calmod_bind_C"/>
    <property type="match status" value="1"/>
</dbReference>
<name>A0A4V3WIV5_CAMSN</name>
<dbReference type="EMBL" id="SDRB02013623">
    <property type="protein sequence ID" value="THF94556.1"/>
    <property type="molecule type" value="Genomic_DNA"/>
</dbReference>
<dbReference type="GO" id="GO:0005516">
    <property type="term" value="F:calmodulin binding"/>
    <property type="evidence" value="ECO:0007669"/>
    <property type="project" value="InterPro"/>
</dbReference>
<evidence type="ECO:0000256" key="3">
    <source>
        <dbReference type="ARBA" id="ARBA00023015"/>
    </source>
</evidence>
<comment type="similarity">
    <text evidence="2">Belongs to the plant ACBP60 protein family.</text>
</comment>
<evidence type="ECO:0000256" key="8">
    <source>
        <dbReference type="SAM" id="MobiDB-lite"/>
    </source>
</evidence>